<feature type="transmembrane region" description="Helical" evidence="7">
    <location>
        <begin position="184"/>
        <end position="204"/>
    </location>
</feature>
<sequence length="307" mass="32638">MKRLSPAKLRRHLDRLEQSLPAALVRRFAEADLMTQAASLSFYTLLSLAPLLVLLLWLTASLYPPAQASLVAQIGDLAGPSAEAVAATVIRNADAQPDIGSLAGVWSLALLFVGATVVFAQLQGALNLIFRTGGERLGGLRAWLRKRVFSLGVVLALGFLLIVSMIATTALQVVFAHLPSVLPAIGYATTLLLYTLAFAFLYHYLPDRRVAWRQAFLGGAITALLFALGRYLIGLYLAQAAPGSAYGSMGALVLLLLWTYYAAVVFFAGALITAVIDERMHSRSKLRASGFGSGSGLAAGQGAHPRG</sequence>
<organism evidence="8 9">
    <name type="scientific">Pseudoxanthomonas kaohsiungensis</name>
    <dbReference type="NCBI Taxonomy" id="283923"/>
    <lineage>
        <taxon>Bacteria</taxon>
        <taxon>Pseudomonadati</taxon>
        <taxon>Pseudomonadota</taxon>
        <taxon>Gammaproteobacteria</taxon>
        <taxon>Lysobacterales</taxon>
        <taxon>Lysobacteraceae</taxon>
        <taxon>Pseudoxanthomonas</taxon>
    </lineage>
</organism>
<dbReference type="Proteomes" id="UP001597033">
    <property type="component" value="Unassembled WGS sequence"/>
</dbReference>
<reference evidence="9" key="1">
    <citation type="journal article" date="2019" name="Int. J. Syst. Evol. Microbiol.">
        <title>The Global Catalogue of Microorganisms (GCM) 10K type strain sequencing project: providing services to taxonomists for standard genome sequencing and annotation.</title>
        <authorList>
            <consortium name="The Broad Institute Genomics Platform"/>
            <consortium name="The Broad Institute Genome Sequencing Center for Infectious Disease"/>
            <person name="Wu L."/>
            <person name="Ma J."/>
        </authorList>
    </citation>
    <scope>NUCLEOTIDE SEQUENCE [LARGE SCALE GENOMIC DNA]</scope>
    <source>
        <strain evidence="9">CCUG 55854</strain>
    </source>
</reference>
<feature type="region of interest" description="Disordered" evidence="6">
    <location>
        <begin position="287"/>
        <end position="307"/>
    </location>
</feature>
<evidence type="ECO:0000256" key="4">
    <source>
        <dbReference type="ARBA" id="ARBA00022989"/>
    </source>
</evidence>
<dbReference type="NCBIfam" id="TIGR00765">
    <property type="entry name" value="yihY_not_rbn"/>
    <property type="match status" value="1"/>
</dbReference>
<comment type="subcellular location">
    <subcellularLocation>
        <location evidence="1">Cell membrane</location>
        <topology evidence="1">Multi-pass membrane protein</topology>
    </subcellularLocation>
</comment>
<accession>A0ABW3LV43</accession>
<keyword evidence="9" id="KW-1185">Reference proteome</keyword>
<dbReference type="RefSeq" id="WP_162376864.1">
    <property type="nucleotide sequence ID" value="NZ_JBHTKN010000004.1"/>
</dbReference>
<gene>
    <name evidence="8" type="ORF">ACFQ2N_08220</name>
</gene>
<evidence type="ECO:0000256" key="7">
    <source>
        <dbReference type="SAM" id="Phobius"/>
    </source>
</evidence>
<name>A0ABW3LV43_9GAMM</name>
<evidence type="ECO:0000313" key="9">
    <source>
        <dbReference type="Proteomes" id="UP001597033"/>
    </source>
</evidence>
<proteinExistence type="predicted"/>
<evidence type="ECO:0000256" key="6">
    <source>
        <dbReference type="SAM" id="MobiDB-lite"/>
    </source>
</evidence>
<evidence type="ECO:0000256" key="2">
    <source>
        <dbReference type="ARBA" id="ARBA00022475"/>
    </source>
</evidence>
<evidence type="ECO:0000256" key="1">
    <source>
        <dbReference type="ARBA" id="ARBA00004651"/>
    </source>
</evidence>
<dbReference type="Pfam" id="PF03631">
    <property type="entry name" value="Virul_fac_BrkB"/>
    <property type="match status" value="1"/>
</dbReference>
<keyword evidence="2" id="KW-1003">Cell membrane</keyword>
<comment type="caution">
    <text evidence="8">The sequence shown here is derived from an EMBL/GenBank/DDBJ whole genome shotgun (WGS) entry which is preliminary data.</text>
</comment>
<protein>
    <submittedName>
        <fullName evidence="8">YihY/virulence factor BrkB family protein</fullName>
    </submittedName>
</protein>
<evidence type="ECO:0000313" key="8">
    <source>
        <dbReference type="EMBL" id="MFD1042332.1"/>
    </source>
</evidence>
<evidence type="ECO:0000256" key="3">
    <source>
        <dbReference type="ARBA" id="ARBA00022692"/>
    </source>
</evidence>
<dbReference type="PANTHER" id="PTHR30213">
    <property type="entry name" value="INNER MEMBRANE PROTEIN YHJD"/>
    <property type="match status" value="1"/>
</dbReference>
<feature type="transmembrane region" description="Helical" evidence="7">
    <location>
        <begin position="250"/>
        <end position="276"/>
    </location>
</feature>
<feature type="transmembrane region" description="Helical" evidence="7">
    <location>
        <begin position="105"/>
        <end position="130"/>
    </location>
</feature>
<keyword evidence="4 7" id="KW-1133">Transmembrane helix</keyword>
<feature type="transmembrane region" description="Helical" evidence="7">
    <location>
        <begin position="40"/>
        <end position="60"/>
    </location>
</feature>
<dbReference type="PANTHER" id="PTHR30213:SF1">
    <property type="entry name" value="INNER MEMBRANE PROTEIN YHJD"/>
    <property type="match status" value="1"/>
</dbReference>
<dbReference type="EMBL" id="JBHTKN010000004">
    <property type="protein sequence ID" value="MFD1042332.1"/>
    <property type="molecule type" value="Genomic_DNA"/>
</dbReference>
<feature type="transmembrane region" description="Helical" evidence="7">
    <location>
        <begin position="216"/>
        <end position="238"/>
    </location>
</feature>
<feature type="transmembrane region" description="Helical" evidence="7">
    <location>
        <begin position="151"/>
        <end position="178"/>
    </location>
</feature>
<evidence type="ECO:0000256" key="5">
    <source>
        <dbReference type="ARBA" id="ARBA00023136"/>
    </source>
</evidence>
<keyword evidence="5 7" id="KW-0472">Membrane</keyword>
<dbReference type="PIRSF" id="PIRSF035875">
    <property type="entry name" value="RNase_BN"/>
    <property type="match status" value="1"/>
</dbReference>
<keyword evidence="3 7" id="KW-0812">Transmembrane</keyword>
<dbReference type="InterPro" id="IPR017039">
    <property type="entry name" value="Virul_fac_BrkB"/>
</dbReference>